<keyword evidence="1" id="KW-0812">Transmembrane</keyword>
<gene>
    <name evidence="3" type="ORF">Mterra_02342</name>
</gene>
<evidence type="ECO:0000259" key="2">
    <source>
        <dbReference type="Pfam" id="PF12158"/>
    </source>
</evidence>
<name>A0A399EJ05_9DEIN</name>
<feature type="domain" description="DUF3592" evidence="2">
    <location>
        <begin position="50"/>
        <end position="125"/>
    </location>
</feature>
<comment type="caution">
    <text evidence="3">The sequence shown here is derived from an EMBL/GenBank/DDBJ whole genome shotgun (WGS) entry which is preliminary data.</text>
</comment>
<dbReference type="InterPro" id="IPR021994">
    <property type="entry name" value="DUF3592"/>
</dbReference>
<reference evidence="3 4" key="1">
    <citation type="submission" date="2018-08" db="EMBL/GenBank/DDBJ databases">
        <title>Meiothermus terrae DSM 26712 genome sequencing project.</title>
        <authorList>
            <person name="Da Costa M.S."/>
            <person name="Albuquerque L."/>
            <person name="Raposo P."/>
            <person name="Froufe H.J.C."/>
            <person name="Barroso C.S."/>
            <person name="Egas C."/>
        </authorList>
    </citation>
    <scope>NUCLEOTIDE SEQUENCE [LARGE SCALE GENOMIC DNA]</scope>
    <source>
        <strain evidence="3 4">DSM 26712</strain>
    </source>
</reference>
<dbReference type="EMBL" id="QXDL01000096">
    <property type="protein sequence ID" value="RIH83270.1"/>
    <property type="molecule type" value="Genomic_DNA"/>
</dbReference>
<feature type="transmembrane region" description="Helical" evidence="1">
    <location>
        <begin position="12"/>
        <end position="35"/>
    </location>
</feature>
<evidence type="ECO:0000256" key="1">
    <source>
        <dbReference type="SAM" id="Phobius"/>
    </source>
</evidence>
<organism evidence="3 4">
    <name type="scientific">Calidithermus terrae</name>
    <dbReference type="NCBI Taxonomy" id="1408545"/>
    <lineage>
        <taxon>Bacteria</taxon>
        <taxon>Thermotogati</taxon>
        <taxon>Deinococcota</taxon>
        <taxon>Deinococci</taxon>
        <taxon>Thermales</taxon>
        <taxon>Thermaceae</taxon>
        <taxon>Calidithermus</taxon>
    </lineage>
</organism>
<protein>
    <recommendedName>
        <fullName evidence="2">DUF3592 domain-containing protein</fullName>
    </recommendedName>
</protein>
<evidence type="ECO:0000313" key="3">
    <source>
        <dbReference type="EMBL" id="RIH83270.1"/>
    </source>
</evidence>
<dbReference type="Pfam" id="PF12158">
    <property type="entry name" value="DUF3592"/>
    <property type="match status" value="1"/>
</dbReference>
<dbReference type="Proteomes" id="UP000265715">
    <property type="component" value="Unassembled WGS sequence"/>
</dbReference>
<keyword evidence="1" id="KW-1133">Transmembrane helix</keyword>
<evidence type="ECO:0000313" key="4">
    <source>
        <dbReference type="Proteomes" id="UP000265715"/>
    </source>
</evidence>
<accession>A0A399EJ05</accession>
<proteinExistence type="predicted"/>
<keyword evidence="4" id="KW-1185">Reference proteome</keyword>
<feature type="transmembrane region" description="Helical" evidence="1">
    <location>
        <begin position="131"/>
        <end position="150"/>
    </location>
</feature>
<sequence>MGKSQNTASSSLSPTACLVLIMYLMVWAVIALLTLEALYSYAVARNYASTEGVVEDVTISSAPRGPSSRVLEYRYEVGGKTYRSRKPSVGPVDTDALARRWPEGTRVTVYYDPRDPRRAVLIRDLSLSHGWGWPLFVLITLSPLPLWLLLRRRAPR</sequence>
<dbReference type="OrthoDB" id="191236at2"/>
<keyword evidence="1" id="KW-0472">Membrane</keyword>
<dbReference type="AlphaFoldDB" id="A0A399EJ05"/>
<dbReference type="RefSeq" id="WP_119315388.1">
    <property type="nucleotide sequence ID" value="NZ_QXDL01000096.1"/>
</dbReference>